<gene>
    <name evidence="2" type="ORF">M422DRAFT_253206</name>
</gene>
<evidence type="ECO:0000313" key="2">
    <source>
        <dbReference type="EMBL" id="KIJ43620.1"/>
    </source>
</evidence>
<keyword evidence="1" id="KW-0472">Membrane</keyword>
<dbReference type="HOGENOM" id="CLU_2528920_0_0_1"/>
<evidence type="ECO:0000313" key="3">
    <source>
        <dbReference type="Proteomes" id="UP000054279"/>
    </source>
</evidence>
<sequence length="84" mass="9218">MTQGKKVSEDLSWVVIRMTSMFSIAEVSAFTGLSIRKIRSIQAVHRKTGDVVVRRDPKRGKPKALSAEDADGAWTKPVTITSTS</sequence>
<reference evidence="2 3" key="1">
    <citation type="submission" date="2014-06" db="EMBL/GenBank/DDBJ databases">
        <title>Evolutionary Origins and Diversification of the Mycorrhizal Mutualists.</title>
        <authorList>
            <consortium name="DOE Joint Genome Institute"/>
            <consortium name="Mycorrhizal Genomics Consortium"/>
            <person name="Kohler A."/>
            <person name="Kuo A."/>
            <person name="Nagy L.G."/>
            <person name="Floudas D."/>
            <person name="Copeland A."/>
            <person name="Barry K.W."/>
            <person name="Cichocki N."/>
            <person name="Veneault-Fourrey C."/>
            <person name="LaButti K."/>
            <person name="Lindquist E.A."/>
            <person name="Lipzen A."/>
            <person name="Lundell T."/>
            <person name="Morin E."/>
            <person name="Murat C."/>
            <person name="Riley R."/>
            <person name="Ohm R."/>
            <person name="Sun H."/>
            <person name="Tunlid A."/>
            <person name="Henrissat B."/>
            <person name="Grigoriev I.V."/>
            <person name="Hibbett D.S."/>
            <person name="Martin F."/>
        </authorList>
    </citation>
    <scope>NUCLEOTIDE SEQUENCE [LARGE SCALE GENOMIC DNA]</scope>
    <source>
        <strain evidence="2 3">SS14</strain>
    </source>
</reference>
<dbReference type="AlphaFoldDB" id="A0A0C9VXK1"/>
<evidence type="ECO:0000256" key="1">
    <source>
        <dbReference type="SAM" id="Phobius"/>
    </source>
</evidence>
<accession>A0A0C9VXK1</accession>
<dbReference type="EMBL" id="KN837122">
    <property type="protein sequence ID" value="KIJ43620.1"/>
    <property type="molecule type" value="Genomic_DNA"/>
</dbReference>
<keyword evidence="3" id="KW-1185">Reference proteome</keyword>
<keyword evidence="1" id="KW-0812">Transmembrane</keyword>
<proteinExistence type="predicted"/>
<organism evidence="2 3">
    <name type="scientific">Sphaerobolus stellatus (strain SS14)</name>
    <dbReference type="NCBI Taxonomy" id="990650"/>
    <lineage>
        <taxon>Eukaryota</taxon>
        <taxon>Fungi</taxon>
        <taxon>Dikarya</taxon>
        <taxon>Basidiomycota</taxon>
        <taxon>Agaricomycotina</taxon>
        <taxon>Agaricomycetes</taxon>
        <taxon>Phallomycetidae</taxon>
        <taxon>Geastrales</taxon>
        <taxon>Sphaerobolaceae</taxon>
        <taxon>Sphaerobolus</taxon>
    </lineage>
</organism>
<name>A0A0C9VXK1_SPHS4</name>
<feature type="transmembrane region" description="Helical" evidence="1">
    <location>
        <begin position="12"/>
        <end position="33"/>
    </location>
</feature>
<dbReference type="Proteomes" id="UP000054279">
    <property type="component" value="Unassembled WGS sequence"/>
</dbReference>
<keyword evidence="1" id="KW-1133">Transmembrane helix</keyword>
<protein>
    <submittedName>
        <fullName evidence="2">Uncharacterized protein</fullName>
    </submittedName>
</protein>